<reference evidence="1" key="1">
    <citation type="journal article" date="2015" name="Nature">
        <title>Complex archaea that bridge the gap between prokaryotes and eukaryotes.</title>
        <authorList>
            <person name="Spang A."/>
            <person name="Saw J.H."/>
            <person name="Jorgensen S.L."/>
            <person name="Zaremba-Niedzwiedzka K."/>
            <person name="Martijn J."/>
            <person name="Lind A.E."/>
            <person name="van Eijk R."/>
            <person name="Schleper C."/>
            <person name="Guy L."/>
            <person name="Ettema T.J."/>
        </authorList>
    </citation>
    <scope>NUCLEOTIDE SEQUENCE</scope>
</reference>
<sequence>MTPISFIEKRIPGALLIPGFRAGSVHFSYKTRDKRRPERQEYFDKIIVSIWRFGLVNPLITYKGRILVGMSRWEIMIKFDPLYIFDCWEILEAVEEWNRYDLDRLDTLKKHYESISNWKEIWDK</sequence>
<proteinExistence type="predicted"/>
<name>A0A0F9VVM5_9ZZZZ</name>
<protein>
    <recommendedName>
        <fullName evidence="2">ParB/Sulfiredoxin domain-containing protein</fullName>
    </recommendedName>
</protein>
<gene>
    <name evidence="1" type="ORF">LCGC14_0359110</name>
</gene>
<organism evidence="1">
    <name type="scientific">marine sediment metagenome</name>
    <dbReference type="NCBI Taxonomy" id="412755"/>
    <lineage>
        <taxon>unclassified sequences</taxon>
        <taxon>metagenomes</taxon>
        <taxon>ecological metagenomes</taxon>
    </lineage>
</organism>
<dbReference type="EMBL" id="LAZR01000277">
    <property type="protein sequence ID" value="KKN77496.1"/>
    <property type="molecule type" value="Genomic_DNA"/>
</dbReference>
<comment type="caution">
    <text evidence="1">The sequence shown here is derived from an EMBL/GenBank/DDBJ whole genome shotgun (WGS) entry which is preliminary data.</text>
</comment>
<evidence type="ECO:0000313" key="1">
    <source>
        <dbReference type="EMBL" id="KKN77496.1"/>
    </source>
</evidence>
<evidence type="ECO:0008006" key="2">
    <source>
        <dbReference type="Google" id="ProtNLM"/>
    </source>
</evidence>
<accession>A0A0F9VVM5</accession>
<dbReference type="AlphaFoldDB" id="A0A0F9VVM5"/>